<evidence type="ECO:0000313" key="3">
    <source>
        <dbReference type="Proteomes" id="UP000198287"/>
    </source>
</evidence>
<dbReference type="Proteomes" id="UP000198287">
    <property type="component" value="Unassembled WGS sequence"/>
</dbReference>
<reference evidence="2 3" key="1">
    <citation type="submission" date="2015-12" db="EMBL/GenBank/DDBJ databases">
        <title>The genome of Folsomia candida.</title>
        <authorList>
            <person name="Faddeeva A."/>
            <person name="Derks M.F."/>
            <person name="Anvar Y."/>
            <person name="Smit S."/>
            <person name="Van Straalen N."/>
            <person name="Roelofs D."/>
        </authorList>
    </citation>
    <scope>NUCLEOTIDE SEQUENCE [LARGE SCALE GENOMIC DNA]</scope>
    <source>
        <strain evidence="2 3">VU population</strain>
        <tissue evidence="2">Whole body</tissue>
    </source>
</reference>
<dbReference type="AlphaFoldDB" id="A0A226DRW7"/>
<evidence type="ECO:0000256" key="1">
    <source>
        <dbReference type="SAM" id="Phobius"/>
    </source>
</evidence>
<dbReference type="EMBL" id="LNIX01000012">
    <property type="protein sequence ID" value="OXA47810.1"/>
    <property type="molecule type" value="Genomic_DNA"/>
</dbReference>
<feature type="transmembrane region" description="Helical" evidence="1">
    <location>
        <begin position="254"/>
        <end position="280"/>
    </location>
</feature>
<feature type="transmembrane region" description="Helical" evidence="1">
    <location>
        <begin position="714"/>
        <end position="736"/>
    </location>
</feature>
<proteinExistence type="predicted"/>
<keyword evidence="1" id="KW-0812">Transmembrane</keyword>
<gene>
    <name evidence="2" type="ORF">Fcan01_16845</name>
</gene>
<feature type="transmembrane region" description="Helical" evidence="1">
    <location>
        <begin position="171"/>
        <end position="193"/>
    </location>
</feature>
<keyword evidence="3" id="KW-1185">Reference proteome</keyword>
<feature type="transmembrane region" description="Helical" evidence="1">
    <location>
        <begin position="205"/>
        <end position="228"/>
    </location>
</feature>
<feature type="transmembrane region" description="Helical" evidence="1">
    <location>
        <begin position="44"/>
        <end position="66"/>
    </location>
</feature>
<name>A0A226DRW7_FOLCA</name>
<feature type="transmembrane region" description="Helical" evidence="1">
    <location>
        <begin position="551"/>
        <end position="573"/>
    </location>
</feature>
<evidence type="ECO:0000313" key="2">
    <source>
        <dbReference type="EMBL" id="OXA47810.1"/>
    </source>
</evidence>
<feature type="transmembrane region" description="Helical" evidence="1">
    <location>
        <begin position="614"/>
        <end position="635"/>
    </location>
</feature>
<feature type="transmembrane region" description="Helical" evidence="1">
    <location>
        <begin position="317"/>
        <end position="345"/>
    </location>
</feature>
<accession>A0A226DRW7</accession>
<organism evidence="2 3">
    <name type="scientific">Folsomia candida</name>
    <name type="common">Springtail</name>
    <dbReference type="NCBI Taxonomy" id="158441"/>
    <lineage>
        <taxon>Eukaryota</taxon>
        <taxon>Metazoa</taxon>
        <taxon>Ecdysozoa</taxon>
        <taxon>Arthropoda</taxon>
        <taxon>Hexapoda</taxon>
        <taxon>Collembola</taxon>
        <taxon>Entomobryomorpha</taxon>
        <taxon>Isotomoidea</taxon>
        <taxon>Isotomidae</taxon>
        <taxon>Proisotominae</taxon>
        <taxon>Folsomia</taxon>
    </lineage>
</organism>
<feature type="transmembrane region" description="Helical" evidence="1">
    <location>
        <begin position="647"/>
        <end position="671"/>
    </location>
</feature>
<sequence>MPEELTHDVPLAKISYKVPTTKLTTNTFGNPLYPNRKSILGLRFCFGSTILIGVGGPFLVLLLTLYDPKMHPFLGSVVVRQSSWNLSFCKYILHPVVFFTQHWTNFVLGSLILFIFGNIFMGTVLCVVIYLQCLSCTTTGSESLEKMRVKVHLYKQLQILLAQINQCYRPLLLPTILCFVVSGSVFGSSLTFTLKSSLFAHPANFFYPFLAAESTLALLGMGTIAGCVNKRSIRYISKIRRAASKRYPNRKSILGLRVCFVSTILIATIGPFLVVLLTLYDPTMHPFLGSLVARHCKMGWSVCNYFLHTVVFFTQHWTFFVLGSLMLFIYGNLFFGMVLCVATYLHCLSCTAPNSQSPAKMRVKIYLYKQLQILVAQFNLCYRRVLLPIILCFIVSANVFGASITFTLRNELFAHPANFIYPFLAMESTIFKQLHGNVDTFDDGKFLCQNSNSTTLNELDSNPKINWFHPVRDFYLSEWIETSPSLPIGTKAVTLFSTFDLPFCYFAVVLTLHKNPGDFVTLLRMGLEHEEVTIARECARKMNNSGRLLRWVLLIFGCGSSTLAPIGFMLMLLSDPNLPSFIGSVIPDWQDDGNGQIEASILRLAQINLCFRSVFLPTSFAMFALTNVISTFITLSRGSYKVNGLGGMVFLVLSVESFFGIFTIALLAGLVNEESKKLWGKLKRVELAGRVEDKQFHKRLAACGEVRIKFGDNFVTILTPLVMLGVCIKWTVKLLLTVK</sequence>
<comment type="caution">
    <text evidence="2">The sequence shown here is derived from an EMBL/GenBank/DDBJ whole genome shotgun (WGS) entry which is preliminary data.</text>
</comment>
<feature type="transmembrane region" description="Helical" evidence="1">
    <location>
        <begin position="386"/>
        <end position="408"/>
    </location>
</feature>
<keyword evidence="1" id="KW-1133">Transmembrane helix</keyword>
<feature type="transmembrane region" description="Helical" evidence="1">
    <location>
        <begin position="106"/>
        <end position="131"/>
    </location>
</feature>
<keyword evidence="1" id="KW-0472">Membrane</keyword>
<protein>
    <submittedName>
        <fullName evidence="2">Uncharacterized protein</fullName>
    </submittedName>
</protein>